<feature type="compositionally biased region" description="Polar residues" evidence="1">
    <location>
        <begin position="123"/>
        <end position="146"/>
    </location>
</feature>
<organism evidence="2 3">
    <name type="scientific">Aphanomyces euteiches</name>
    <dbReference type="NCBI Taxonomy" id="100861"/>
    <lineage>
        <taxon>Eukaryota</taxon>
        <taxon>Sar</taxon>
        <taxon>Stramenopiles</taxon>
        <taxon>Oomycota</taxon>
        <taxon>Saprolegniomycetes</taxon>
        <taxon>Saprolegniales</taxon>
        <taxon>Verrucalvaceae</taxon>
        <taxon>Aphanomyces</taxon>
    </lineage>
</organism>
<feature type="compositionally biased region" description="Low complexity" evidence="1">
    <location>
        <begin position="107"/>
        <end position="122"/>
    </location>
</feature>
<proteinExistence type="predicted"/>
<evidence type="ECO:0000256" key="1">
    <source>
        <dbReference type="SAM" id="MobiDB-lite"/>
    </source>
</evidence>
<protein>
    <submittedName>
        <fullName evidence="2">Uncharacterized protein</fullName>
    </submittedName>
</protein>
<keyword evidence="3" id="KW-1185">Reference proteome</keyword>
<evidence type="ECO:0000313" key="3">
    <source>
        <dbReference type="Proteomes" id="UP000481153"/>
    </source>
</evidence>
<name>A0A6G0WPJ3_9STRA</name>
<feature type="region of interest" description="Disordered" evidence="1">
    <location>
        <begin position="35"/>
        <end position="146"/>
    </location>
</feature>
<dbReference type="AlphaFoldDB" id="A0A6G0WPJ3"/>
<dbReference type="VEuPathDB" id="FungiDB:AeMF1_018397"/>
<sequence>MGANCCCGKRQAQVGDGDLNAKLLKDDRTTMASMVDVHEPINRSKSSFRSPSISESSYDKRAEQPIRAADSKLQDEDDDPFASPRHFVDENELSFKSGTSNEHDRLSYSSSTSSLRDSNSYTDTSSRFKYSSKNFDAPSSQHGWDM</sequence>
<accession>A0A6G0WPJ3</accession>
<reference evidence="2 3" key="1">
    <citation type="submission" date="2019-07" db="EMBL/GenBank/DDBJ databases">
        <title>Genomics analysis of Aphanomyces spp. identifies a new class of oomycete effector associated with host adaptation.</title>
        <authorList>
            <person name="Gaulin E."/>
        </authorList>
    </citation>
    <scope>NUCLEOTIDE SEQUENCE [LARGE SCALE GENOMIC DNA]</scope>
    <source>
        <strain evidence="2 3">ATCC 201684</strain>
    </source>
</reference>
<gene>
    <name evidence="2" type="ORF">Ae201684_013071</name>
</gene>
<evidence type="ECO:0000313" key="2">
    <source>
        <dbReference type="EMBL" id="KAF0729325.1"/>
    </source>
</evidence>
<dbReference type="Proteomes" id="UP000481153">
    <property type="component" value="Unassembled WGS sequence"/>
</dbReference>
<comment type="caution">
    <text evidence="2">The sequence shown here is derived from an EMBL/GenBank/DDBJ whole genome shotgun (WGS) entry which is preliminary data.</text>
</comment>
<feature type="compositionally biased region" description="Low complexity" evidence="1">
    <location>
        <begin position="44"/>
        <end position="56"/>
    </location>
</feature>
<feature type="compositionally biased region" description="Basic and acidic residues" evidence="1">
    <location>
        <begin position="57"/>
        <end position="74"/>
    </location>
</feature>
<dbReference type="EMBL" id="VJMJ01000166">
    <property type="protein sequence ID" value="KAF0729325.1"/>
    <property type="molecule type" value="Genomic_DNA"/>
</dbReference>